<evidence type="ECO:0000313" key="1">
    <source>
        <dbReference type="EMBL" id="GBQ01382.1"/>
    </source>
</evidence>
<reference evidence="1 2" key="1">
    <citation type="submission" date="2018-07" db="EMBL/GenBank/DDBJ databases">
        <title>Whole Genome Shotgun Sequence of Streptomyces spongiicola strain 531S.</title>
        <authorList>
            <person name="Dohra H."/>
            <person name="Kodani S."/>
        </authorList>
    </citation>
    <scope>NUCLEOTIDE SEQUENCE [LARGE SCALE GENOMIC DNA]</scope>
    <source>
        <strain evidence="1 2">531S</strain>
    </source>
</reference>
<gene>
    <name evidence="1" type="ORF">SSP531S_28160</name>
</gene>
<dbReference type="Proteomes" id="UP000265354">
    <property type="component" value="Unassembled WGS sequence"/>
</dbReference>
<proteinExistence type="predicted"/>
<comment type="caution">
    <text evidence="1">The sequence shown here is derived from an EMBL/GenBank/DDBJ whole genome shotgun (WGS) entry which is preliminary data.</text>
</comment>
<accession>A0A388SZS8</accession>
<dbReference type="EMBL" id="BGZL01000006">
    <property type="protein sequence ID" value="GBQ01382.1"/>
    <property type="molecule type" value="Genomic_DNA"/>
</dbReference>
<sequence length="60" mass="6202">MRSGGPRSGGTGLRWWSVVLPVVGFSVLFLLMTGAGQAQAAAPPSPLSFLGWIQLALSGF</sequence>
<organism evidence="1 2">
    <name type="scientific">Streptomyces spongiicola</name>
    <dbReference type="NCBI Taxonomy" id="1690221"/>
    <lineage>
        <taxon>Bacteria</taxon>
        <taxon>Bacillati</taxon>
        <taxon>Actinomycetota</taxon>
        <taxon>Actinomycetes</taxon>
        <taxon>Kitasatosporales</taxon>
        <taxon>Streptomycetaceae</taxon>
        <taxon>Streptomyces</taxon>
    </lineage>
</organism>
<dbReference type="AlphaFoldDB" id="A0A388SZS8"/>
<name>A0A388SZS8_9ACTN</name>
<evidence type="ECO:0000313" key="2">
    <source>
        <dbReference type="Proteomes" id="UP000265354"/>
    </source>
</evidence>
<protein>
    <submittedName>
        <fullName evidence="1">Uncharacterized protein</fullName>
    </submittedName>
</protein>